<feature type="domain" description="HTH lacI-type" evidence="4">
    <location>
        <begin position="27"/>
        <end position="82"/>
    </location>
</feature>
<evidence type="ECO:0000313" key="6">
    <source>
        <dbReference type="Proteomes" id="UP000199515"/>
    </source>
</evidence>
<organism evidence="5 6">
    <name type="scientific">Amycolatopsis xylanica</name>
    <dbReference type="NCBI Taxonomy" id="589385"/>
    <lineage>
        <taxon>Bacteria</taxon>
        <taxon>Bacillati</taxon>
        <taxon>Actinomycetota</taxon>
        <taxon>Actinomycetes</taxon>
        <taxon>Pseudonocardiales</taxon>
        <taxon>Pseudonocardiaceae</taxon>
        <taxon>Amycolatopsis</taxon>
    </lineage>
</organism>
<accession>A0A1H2Z065</accession>
<dbReference type="PANTHER" id="PTHR30146:SF138">
    <property type="entry name" value="TRANSCRIPTIONAL REGULATORY PROTEIN"/>
    <property type="match status" value="1"/>
</dbReference>
<proteinExistence type="predicted"/>
<evidence type="ECO:0000259" key="4">
    <source>
        <dbReference type="PROSITE" id="PS50932"/>
    </source>
</evidence>
<dbReference type="GO" id="GO:0003700">
    <property type="term" value="F:DNA-binding transcription factor activity"/>
    <property type="evidence" value="ECO:0007669"/>
    <property type="project" value="TreeGrafter"/>
</dbReference>
<evidence type="ECO:0000256" key="3">
    <source>
        <dbReference type="ARBA" id="ARBA00023163"/>
    </source>
</evidence>
<dbReference type="Proteomes" id="UP000199515">
    <property type="component" value="Unassembled WGS sequence"/>
</dbReference>
<dbReference type="CDD" id="cd01392">
    <property type="entry name" value="HTH_LacI"/>
    <property type="match status" value="1"/>
</dbReference>
<dbReference type="InterPro" id="IPR046335">
    <property type="entry name" value="LacI/GalR-like_sensor"/>
</dbReference>
<dbReference type="STRING" id="589385.SAMN05421504_102329"/>
<name>A0A1H2Z065_9PSEU</name>
<dbReference type="InterPro" id="IPR028082">
    <property type="entry name" value="Peripla_BP_I"/>
</dbReference>
<dbReference type="Pfam" id="PF13377">
    <property type="entry name" value="Peripla_BP_3"/>
    <property type="match status" value="1"/>
</dbReference>
<dbReference type="SUPFAM" id="SSF47413">
    <property type="entry name" value="lambda repressor-like DNA-binding domains"/>
    <property type="match status" value="1"/>
</dbReference>
<reference evidence="5 6" key="1">
    <citation type="submission" date="2016-10" db="EMBL/GenBank/DDBJ databases">
        <authorList>
            <person name="de Groot N.N."/>
        </authorList>
    </citation>
    <scope>NUCLEOTIDE SEQUENCE [LARGE SCALE GENOMIC DNA]</scope>
    <source>
        <strain evidence="5 6">CPCC 202699</strain>
    </source>
</reference>
<evidence type="ECO:0000256" key="1">
    <source>
        <dbReference type="ARBA" id="ARBA00023015"/>
    </source>
</evidence>
<dbReference type="Gene3D" id="3.40.50.2300">
    <property type="match status" value="2"/>
</dbReference>
<keyword evidence="3" id="KW-0804">Transcription</keyword>
<dbReference type="PANTHER" id="PTHR30146">
    <property type="entry name" value="LACI-RELATED TRANSCRIPTIONAL REPRESSOR"/>
    <property type="match status" value="1"/>
</dbReference>
<gene>
    <name evidence="5" type="ORF">SAMN05421504_102329</name>
</gene>
<evidence type="ECO:0000256" key="2">
    <source>
        <dbReference type="ARBA" id="ARBA00023125"/>
    </source>
</evidence>
<dbReference type="InterPro" id="IPR010982">
    <property type="entry name" value="Lambda_DNA-bd_dom_sf"/>
</dbReference>
<sequence length="382" mass="41114">MSCLFTEYLLNRYGFRMGRPIRTRRQATLASLAAELGVSRTTVSNAYNRPDQLSPELRRRVLETARRLGYPGPDPVARSLRTRKAGAVGLLLTENLSYAFRDPAAVGVLEGLALACEDAGVGLHLVPASPGHEDVAAVHRAGVDGFVVYSVPDDDPHLAAVLQRPVPTVIIDQPRIDGVDRVGPDDAAAVANIANHLVELGHRQIGVLCMRLARERNDGFVTLERQSNAHFHVQRLRLEALAAAFSLAGVDWANVPVVERFDHTVDEGASAARQLLDANPQVTALICTSDILALGALAEAERRGLHVPGDLTVTGFDGIAEAERIGLTTVHQPVLEKGKAAGKLLLGASERVTPKIITLPTELRVGRTSGPPRTAEERWFGP</sequence>
<dbReference type="AlphaFoldDB" id="A0A1H2Z065"/>
<dbReference type="CDD" id="cd06279">
    <property type="entry name" value="PBP1_LacI-like"/>
    <property type="match status" value="1"/>
</dbReference>
<dbReference type="SMART" id="SM00354">
    <property type="entry name" value="HTH_LACI"/>
    <property type="match status" value="1"/>
</dbReference>
<dbReference type="EMBL" id="FNON01000002">
    <property type="protein sequence ID" value="SDX10705.1"/>
    <property type="molecule type" value="Genomic_DNA"/>
</dbReference>
<keyword evidence="2" id="KW-0238">DNA-binding</keyword>
<dbReference type="InterPro" id="IPR000843">
    <property type="entry name" value="HTH_LacI"/>
</dbReference>
<protein>
    <submittedName>
        <fullName evidence="5">Transcriptional regulator, LacI family</fullName>
    </submittedName>
</protein>
<dbReference type="GO" id="GO:0000976">
    <property type="term" value="F:transcription cis-regulatory region binding"/>
    <property type="evidence" value="ECO:0007669"/>
    <property type="project" value="TreeGrafter"/>
</dbReference>
<evidence type="ECO:0000313" key="5">
    <source>
        <dbReference type="EMBL" id="SDX10705.1"/>
    </source>
</evidence>
<dbReference type="PROSITE" id="PS50932">
    <property type="entry name" value="HTH_LACI_2"/>
    <property type="match status" value="1"/>
</dbReference>
<keyword evidence="6" id="KW-1185">Reference proteome</keyword>
<dbReference type="Gene3D" id="1.10.260.40">
    <property type="entry name" value="lambda repressor-like DNA-binding domains"/>
    <property type="match status" value="1"/>
</dbReference>
<keyword evidence="1" id="KW-0805">Transcription regulation</keyword>
<dbReference type="SUPFAM" id="SSF53822">
    <property type="entry name" value="Periplasmic binding protein-like I"/>
    <property type="match status" value="1"/>
</dbReference>